<feature type="compositionally biased region" description="Acidic residues" evidence="9">
    <location>
        <begin position="322"/>
        <end position="333"/>
    </location>
</feature>
<evidence type="ECO:0000259" key="10">
    <source>
        <dbReference type="PROSITE" id="PS00028"/>
    </source>
</evidence>
<dbReference type="SMART" id="SM00355">
    <property type="entry name" value="ZnF_C2H2"/>
    <property type="match status" value="4"/>
</dbReference>
<dbReference type="GO" id="GO:0005737">
    <property type="term" value="C:cytoplasm"/>
    <property type="evidence" value="ECO:0007669"/>
    <property type="project" value="UniProtKB-SubCell"/>
</dbReference>
<feature type="region of interest" description="Disordered" evidence="9">
    <location>
        <begin position="321"/>
        <end position="355"/>
    </location>
</feature>
<dbReference type="GO" id="GO:0003676">
    <property type="term" value="F:nucleic acid binding"/>
    <property type="evidence" value="ECO:0007669"/>
    <property type="project" value="InterPro"/>
</dbReference>
<comment type="caution">
    <text evidence="11">The sequence shown here is derived from an EMBL/GenBank/DDBJ whole genome shotgun (WGS) entry which is preliminary data.</text>
</comment>
<dbReference type="InterPro" id="IPR040025">
    <property type="entry name" value="Znf622/Rei1/Reh1"/>
</dbReference>
<dbReference type="InterPro" id="IPR036236">
    <property type="entry name" value="Znf_C2H2_sf"/>
</dbReference>
<keyword evidence="5" id="KW-0677">Repeat</keyword>
<gene>
    <name evidence="11" type="ORF">EPUL_000900</name>
</gene>
<dbReference type="AlphaFoldDB" id="A0A2S4PW25"/>
<evidence type="ECO:0000256" key="7">
    <source>
        <dbReference type="ARBA" id="ARBA00022833"/>
    </source>
</evidence>
<dbReference type="Pfam" id="PF12171">
    <property type="entry name" value="zf-C2H2_jaz"/>
    <property type="match status" value="1"/>
</dbReference>
<feature type="non-terminal residue" evidence="11">
    <location>
        <position position="511"/>
    </location>
</feature>
<dbReference type="Proteomes" id="UP000237438">
    <property type="component" value="Unassembled WGS sequence"/>
</dbReference>
<evidence type="ECO:0000313" key="12">
    <source>
        <dbReference type="Proteomes" id="UP000237438"/>
    </source>
</evidence>
<dbReference type="InterPro" id="IPR022755">
    <property type="entry name" value="Znf_C2H2_jaz"/>
</dbReference>
<dbReference type="EMBL" id="PEDP01000370">
    <property type="protein sequence ID" value="POS86250.1"/>
    <property type="molecule type" value="Genomic_DNA"/>
</dbReference>
<keyword evidence="12" id="KW-1185">Reference proteome</keyword>
<dbReference type="GO" id="GO:0030687">
    <property type="term" value="C:preribosome, large subunit precursor"/>
    <property type="evidence" value="ECO:0007669"/>
    <property type="project" value="TreeGrafter"/>
</dbReference>
<name>A0A2S4PW25_9PEZI</name>
<dbReference type="Pfam" id="PF12756">
    <property type="entry name" value="zf-C2H2_2"/>
    <property type="match status" value="1"/>
</dbReference>
<organism evidence="11 12">
    <name type="scientific">Erysiphe pulchra</name>
    <dbReference type="NCBI Taxonomy" id="225359"/>
    <lineage>
        <taxon>Eukaryota</taxon>
        <taxon>Fungi</taxon>
        <taxon>Dikarya</taxon>
        <taxon>Ascomycota</taxon>
        <taxon>Pezizomycotina</taxon>
        <taxon>Leotiomycetes</taxon>
        <taxon>Erysiphales</taxon>
        <taxon>Erysiphaceae</taxon>
        <taxon>Erysiphe</taxon>
    </lineage>
</organism>
<dbReference type="Gene3D" id="3.30.160.60">
    <property type="entry name" value="Classic Zinc Finger"/>
    <property type="match status" value="1"/>
</dbReference>
<evidence type="ECO:0000256" key="1">
    <source>
        <dbReference type="ARBA" id="ARBA00004496"/>
    </source>
</evidence>
<feature type="region of interest" description="Disordered" evidence="9">
    <location>
        <begin position="165"/>
        <end position="189"/>
    </location>
</feature>
<keyword evidence="4" id="KW-0479">Metal-binding</keyword>
<sequence>KQYIDEEMVSTHPYTCNSCQIAFRNSDLQRGHMRSEWHRYNLKRRITSLPPISSDVFNEKIIQAQANSTSAATKAAFEKTCAACERTYSSENAFRNHLGSQRHKTKVALIKNNDLENVSVMSSTFSLGDPVNYVGSVELKDDETDMLNKAVELIETRDQIILSRRSSQTEEDFPSIDDGAKISTSPPLSDQVKDKKIDLNRCLFCNLESQSLDQNVTHMQKLHGMFVPERQYLVDIEGLINYFYEKIHDDHQCLYCGKLKHSIFGLQTHMRDKGHCKIPFFTEEEQLEIGEYYDFTSTYSDDIDTAHLANSIPRSKDKILETDEGWETDDSESTVDSTQFKKLSSNRGATGSHIINNKTSKNHVISGKIVDPDDYDHDFENENSYTGFISDFELHLPSGRIAGHRSMNKYFKQNLHHYPSLAEREENLLIEDLAGSINEERGRVINCRSDNLNSRFSANKFSRGLGMLGVTEEKKKEVAALEKRYRKVEERGRRRSEWTINKQNNSQKHFR</sequence>
<evidence type="ECO:0000256" key="4">
    <source>
        <dbReference type="ARBA" id="ARBA00022723"/>
    </source>
</evidence>
<evidence type="ECO:0000256" key="2">
    <source>
        <dbReference type="ARBA" id="ARBA00022490"/>
    </source>
</evidence>
<accession>A0A2S4PW25</accession>
<feature type="domain" description="C2H2-type" evidence="10">
    <location>
        <begin position="81"/>
        <end position="103"/>
    </location>
</feature>
<dbReference type="GO" id="GO:0008270">
    <property type="term" value="F:zinc ion binding"/>
    <property type="evidence" value="ECO:0007669"/>
    <property type="project" value="UniProtKB-KW"/>
</dbReference>
<feature type="region of interest" description="Disordered" evidence="9">
    <location>
        <begin position="492"/>
        <end position="511"/>
    </location>
</feature>
<dbReference type="OrthoDB" id="19329at2759"/>
<dbReference type="PANTHER" id="PTHR13182">
    <property type="entry name" value="ZINC FINGER PROTEIN 622"/>
    <property type="match status" value="1"/>
</dbReference>
<dbReference type="PANTHER" id="PTHR13182:SF8">
    <property type="entry name" value="CYTOPLASMIC 60S SUBUNIT BIOGENESIS FACTOR ZNF622"/>
    <property type="match status" value="1"/>
</dbReference>
<dbReference type="PROSITE" id="PS00028">
    <property type="entry name" value="ZINC_FINGER_C2H2_1"/>
    <property type="match status" value="2"/>
</dbReference>
<evidence type="ECO:0000256" key="3">
    <source>
        <dbReference type="ARBA" id="ARBA00022517"/>
    </source>
</evidence>
<keyword evidence="6" id="KW-0863">Zinc-finger</keyword>
<evidence type="ECO:0000256" key="6">
    <source>
        <dbReference type="ARBA" id="ARBA00022771"/>
    </source>
</evidence>
<dbReference type="STRING" id="225359.A0A2S4PW25"/>
<comment type="similarity">
    <text evidence="8">Belongs to the REI1 family.</text>
</comment>
<dbReference type="GO" id="GO:0042273">
    <property type="term" value="P:ribosomal large subunit biogenesis"/>
    <property type="evidence" value="ECO:0007669"/>
    <property type="project" value="TreeGrafter"/>
</dbReference>
<protein>
    <recommendedName>
        <fullName evidence="10">C2H2-type domain-containing protein</fullName>
    </recommendedName>
</protein>
<feature type="compositionally biased region" description="Polar residues" evidence="9">
    <location>
        <begin position="498"/>
        <end position="511"/>
    </location>
</feature>
<dbReference type="SUPFAM" id="SSF57667">
    <property type="entry name" value="beta-beta-alpha zinc fingers"/>
    <property type="match status" value="2"/>
</dbReference>
<feature type="domain" description="C2H2-type" evidence="10">
    <location>
        <begin position="16"/>
        <end position="38"/>
    </location>
</feature>
<dbReference type="SMART" id="SM00451">
    <property type="entry name" value="ZnF_U1"/>
    <property type="match status" value="2"/>
</dbReference>
<reference evidence="11 12" key="1">
    <citation type="submission" date="2017-10" db="EMBL/GenBank/DDBJ databases">
        <title>Development of genomic resources for the powdery mildew, Erysiphe pulchra.</title>
        <authorList>
            <person name="Wadl P.A."/>
            <person name="Mack B.M."/>
            <person name="Moore G."/>
            <person name="Beltz S.B."/>
        </authorList>
    </citation>
    <scope>NUCLEOTIDE SEQUENCE [LARGE SCALE GENOMIC DNA]</scope>
    <source>
        <strain evidence="11">Cflorida</strain>
    </source>
</reference>
<evidence type="ECO:0000256" key="5">
    <source>
        <dbReference type="ARBA" id="ARBA00022737"/>
    </source>
</evidence>
<keyword evidence="7" id="KW-0862">Zinc</keyword>
<keyword evidence="3" id="KW-0690">Ribosome biogenesis</keyword>
<dbReference type="InterPro" id="IPR003604">
    <property type="entry name" value="Matrin/U1-like-C_Znf_C2H2"/>
</dbReference>
<evidence type="ECO:0000256" key="8">
    <source>
        <dbReference type="ARBA" id="ARBA00034126"/>
    </source>
</evidence>
<feature type="compositionally biased region" description="Polar residues" evidence="9">
    <location>
        <begin position="334"/>
        <end position="355"/>
    </location>
</feature>
<evidence type="ECO:0000313" key="11">
    <source>
        <dbReference type="EMBL" id="POS86250.1"/>
    </source>
</evidence>
<evidence type="ECO:0000256" key="9">
    <source>
        <dbReference type="SAM" id="MobiDB-lite"/>
    </source>
</evidence>
<dbReference type="InterPro" id="IPR013087">
    <property type="entry name" value="Znf_C2H2_type"/>
</dbReference>
<keyword evidence="2" id="KW-0963">Cytoplasm</keyword>
<feature type="non-terminal residue" evidence="11">
    <location>
        <position position="1"/>
    </location>
</feature>
<comment type="subcellular location">
    <subcellularLocation>
        <location evidence="1">Cytoplasm</location>
    </subcellularLocation>
</comment>
<dbReference type="InterPro" id="IPR041661">
    <property type="entry name" value="ZN622/Rei1/Reh1_Znf-C2H2"/>
</dbReference>
<proteinExistence type="inferred from homology"/>